<feature type="transmembrane region" description="Helical" evidence="1">
    <location>
        <begin position="114"/>
        <end position="134"/>
    </location>
</feature>
<keyword evidence="1" id="KW-0812">Transmembrane</keyword>
<dbReference type="Pfam" id="PF13367">
    <property type="entry name" value="PrsW-protease"/>
    <property type="match status" value="1"/>
</dbReference>
<feature type="transmembrane region" description="Helical" evidence="1">
    <location>
        <begin position="223"/>
        <end position="242"/>
    </location>
</feature>
<keyword evidence="2" id="KW-0378">Hydrolase</keyword>
<dbReference type="EMBL" id="BMFY01000009">
    <property type="protein sequence ID" value="GGA19237.1"/>
    <property type="molecule type" value="Genomic_DNA"/>
</dbReference>
<name>A0A8J2TZ71_9MICO</name>
<gene>
    <name evidence="2" type="ORF">GCM10011333_23020</name>
</gene>
<keyword evidence="2" id="KW-0645">Protease</keyword>
<dbReference type="GO" id="GO:0008233">
    <property type="term" value="F:peptidase activity"/>
    <property type="evidence" value="ECO:0007669"/>
    <property type="project" value="UniProtKB-KW"/>
</dbReference>
<dbReference type="AlphaFoldDB" id="A0A8J2TZ71"/>
<dbReference type="RefSeq" id="WP_242136434.1">
    <property type="nucleotide sequence ID" value="NZ_JAKGTP010000046.1"/>
</dbReference>
<keyword evidence="1" id="KW-0472">Membrane</keyword>
<sequence length="388" mass="42906">MDINRQAGRRRLWIIWPVVAAATMIGSVVWVSAQIGIAWVGAGLALSVIVVTPVILAFLWLNRWHRGRPRLLVSAFVWGASVAAFCSIWTQAWLHDLVNVIWGADVGAWVRPLMITPVTEEVLKGLFLLWLLIYRRREVTGVLDAIVFAGLIGIGFSFIENSLYFGRPLMEVVQSGGADTAAVATLGVTLFMRVAMVPFFHSLMVAITAIGIGIAAHRRGRAAKVLPVLLGLLAAIVLHGIWDWAGLASSDQFLIFKVYGAVMVPVFLAVFIVALVLRHRQGRMITEGAEMLVRDGDIASEEAMPLANLRARRRWRADIRRHAGRAAARAVARYQSEASALAIRLTRGTPADQDWLPEQRRIVTEARAGIHHRRAFGRLTPTPFRTQQ</sequence>
<dbReference type="PANTHER" id="PTHR36844:SF1">
    <property type="entry name" value="PROTEASE PRSW"/>
    <property type="match status" value="1"/>
</dbReference>
<reference evidence="2" key="1">
    <citation type="journal article" date="2014" name="Int. J. Syst. Evol. Microbiol.">
        <title>Complete genome sequence of Corynebacterium casei LMG S-19264T (=DSM 44701T), isolated from a smear-ripened cheese.</title>
        <authorList>
            <consortium name="US DOE Joint Genome Institute (JGI-PGF)"/>
            <person name="Walter F."/>
            <person name="Albersmeier A."/>
            <person name="Kalinowski J."/>
            <person name="Ruckert C."/>
        </authorList>
    </citation>
    <scope>NUCLEOTIDE SEQUENCE</scope>
    <source>
        <strain evidence="2">CGMCC 1.12785</strain>
    </source>
</reference>
<evidence type="ECO:0000313" key="3">
    <source>
        <dbReference type="Proteomes" id="UP000616114"/>
    </source>
</evidence>
<reference evidence="2" key="2">
    <citation type="submission" date="2020-09" db="EMBL/GenBank/DDBJ databases">
        <authorList>
            <person name="Sun Q."/>
            <person name="Zhou Y."/>
        </authorList>
    </citation>
    <scope>NUCLEOTIDE SEQUENCE</scope>
    <source>
        <strain evidence="2">CGMCC 1.12785</strain>
    </source>
</reference>
<evidence type="ECO:0000313" key="2">
    <source>
        <dbReference type="EMBL" id="GGA19237.1"/>
    </source>
</evidence>
<keyword evidence="1" id="KW-1133">Transmembrane helix</keyword>
<dbReference type="Proteomes" id="UP000616114">
    <property type="component" value="Unassembled WGS sequence"/>
</dbReference>
<dbReference type="PANTHER" id="PTHR36844">
    <property type="entry name" value="PROTEASE PRSW"/>
    <property type="match status" value="1"/>
</dbReference>
<feature type="transmembrane region" description="Helical" evidence="1">
    <location>
        <begin position="195"/>
        <end position="216"/>
    </location>
</feature>
<evidence type="ECO:0000256" key="1">
    <source>
        <dbReference type="SAM" id="Phobius"/>
    </source>
</evidence>
<feature type="transmembrane region" description="Helical" evidence="1">
    <location>
        <begin position="37"/>
        <end position="59"/>
    </location>
</feature>
<organism evidence="2 3">
    <name type="scientific">Sediminivirga luteola</name>
    <dbReference type="NCBI Taxonomy" id="1774748"/>
    <lineage>
        <taxon>Bacteria</taxon>
        <taxon>Bacillati</taxon>
        <taxon>Actinomycetota</taxon>
        <taxon>Actinomycetes</taxon>
        <taxon>Micrococcales</taxon>
        <taxon>Brevibacteriaceae</taxon>
        <taxon>Sediminivirga</taxon>
    </lineage>
</organism>
<protein>
    <submittedName>
        <fullName evidence="2">Protease PrsW</fullName>
    </submittedName>
</protein>
<dbReference type="InterPro" id="IPR026898">
    <property type="entry name" value="PrsW"/>
</dbReference>
<feature type="transmembrane region" description="Helical" evidence="1">
    <location>
        <begin position="71"/>
        <end position="94"/>
    </location>
</feature>
<keyword evidence="3" id="KW-1185">Reference proteome</keyword>
<feature type="transmembrane region" description="Helical" evidence="1">
    <location>
        <begin position="254"/>
        <end position="277"/>
    </location>
</feature>
<feature type="transmembrane region" description="Helical" evidence="1">
    <location>
        <begin position="141"/>
        <end position="159"/>
    </location>
</feature>
<dbReference type="GO" id="GO:0006508">
    <property type="term" value="P:proteolysis"/>
    <property type="evidence" value="ECO:0007669"/>
    <property type="project" value="UniProtKB-KW"/>
</dbReference>
<comment type="caution">
    <text evidence="2">The sequence shown here is derived from an EMBL/GenBank/DDBJ whole genome shotgun (WGS) entry which is preliminary data.</text>
</comment>
<proteinExistence type="predicted"/>
<feature type="transmembrane region" description="Helical" evidence="1">
    <location>
        <begin position="12"/>
        <end position="31"/>
    </location>
</feature>
<accession>A0A8J2TZ71</accession>